<feature type="domain" description="S1 motif" evidence="6">
    <location>
        <begin position="228"/>
        <end position="282"/>
    </location>
</feature>
<dbReference type="EMBL" id="JWZX01003094">
    <property type="protein sequence ID" value="KOO24428.1"/>
    <property type="molecule type" value="Genomic_DNA"/>
</dbReference>
<keyword evidence="9" id="KW-1185">Reference proteome</keyword>
<dbReference type="OrthoDB" id="412781at2759"/>
<evidence type="ECO:0000256" key="5">
    <source>
        <dbReference type="SAM" id="MobiDB-lite"/>
    </source>
</evidence>
<dbReference type="GO" id="GO:0005840">
    <property type="term" value="C:ribosome"/>
    <property type="evidence" value="ECO:0007669"/>
    <property type="project" value="UniProtKB-KW"/>
</dbReference>
<evidence type="ECO:0000256" key="3">
    <source>
        <dbReference type="ARBA" id="ARBA00023274"/>
    </source>
</evidence>
<dbReference type="InterPro" id="IPR036378">
    <property type="entry name" value="FAS1_dom_sf"/>
</dbReference>
<evidence type="ECO:0000256" key="4">
    <source>
        <dbReference type="ARBA" id="ARBA00025453"/>
    </source>
</evidence>
<dbReference type="PANTHER" id="PTHR10724:SF7">
    <property type="entry name" value="SMALL RIBOSOMAL SUBUNIT PROTEIN BS1C"/>
    <property type="match status" value="1"/>
</dbReference>
<sequence>MNLMGTPQTFDQLGFKSGIGGMLQVHADVVSVRSRIVTVATLATASAFQIGMPMGVPRTPVVCRSAELQMADIVDTAVGAGSFKTLAAALGAAGLVDTMKSPGPFTVFAPTDAAFAKLPAGTVEELIKPENKAKLTGILTYHVVSGKVMASTVVTMDGKKVPTVNGAEVTIKVGKEGVMVDAAMVTTTDIECDNGVIHVIDSVIMPSEKKAGKKGKENKTPLEDLVVGAEVVGKIKSVMSYGAFVDIGASTDGLLHVSEISNEFIKDATEKLTAGDSITCKVFITGKVNSITEFGAFITIKEGVDGLVHISQIQDGGVKSVGDVLTVGQEVQVRVTNVDKAKRRIGLSMRPWVEQAEKSSKGGESGEEGGRSGGFSGEGWMYASDGVTAEELASMNAGDEFTSPFDFAMARSAAVASKKAKKEKYVVGLSA</sequence>
<dbReference type="FunFam" id="2.30.180.10:FF:000019">
    <property type="entry name" value="Cell surface lipoprotein"/>
    <property type="match status" value="1"/>
</dbReference>
<name>A0A0M0JDX2_9EUKA</name>
<dbReference type="GO" id="GO:0005737">
    <property type="term" value="C:cytoplasm"/>
    <property type="evidence" value="ECO:0007669"/>
    <property type="project" value="UniProtKB-ARBA"/>
</dbReference>
<dbReference type="InterPro" id="IPR000782">
    <property type="entry name" value="FAS1_domain"/>
</dbReference>
<dbReference type="InterPro" id="IPR012340">
    <property type="entry name" value="NA-bd_OB-fold"/>
</dbReference>
<organism evidence="8 9">
    <name type="scientific">Chrysochromulina tobinii</name>
    <dbReference type="NCBI Taxonomy" id="1460289"/>
    <lineage>
        <taxon>Eukaryota</taxon>
        <taxon>Haptista</taxon>
        <taxon>Haptophyta</taxon>
        <taxon>Prymnesiophyceae</taxon>
        <taxon>Prymnesiales</taxon>
        <taxon>Chrysochromulinaceae</taxon>
        <taxon>Chrysochromulina</taxon>
    </lineage>
</organism>
<feature type="region of interest" description="Disordered" evidence="5">
    <location>
        <begin position="353"/>
        <end position="378"/>
    </location>
</feature>
<gene>
    <name evidence="8" type="ORF">Ctob_013483</name>
</gene>
<dbReference type="Gene3D" id="2.30.180.10">
    <property type="entry name" value="FAS1 domain"/>
    <property type="match status" value="1"/>
</dbReference>
<protein>
    <submittedName>
        <fullName evidence="8">Beta-ig-h3 fasciclin</fullName>
    </submittedName>
</protein>
<dbReference type="SUPFAM" id="SSF82153">
    <property type="entry name" value="FAS1 domain"/>
    <property type="match status" value="1"/>
</dbReference>
<dbReference type="SMART" id="SM00554">
    <property type="entry name" value="FAS1"/>
    <property type="match status" value="1"/>
</dbReference>
<evidence type="ECO:0000313" key="9">
    <source>
        <dbReference type="Proteomes" id="UP000037460"/>
    </source>
</evidence>
<dbReference type="PROSITE" id="PS50213">
    <property type="entry name" value="FAS1"/>
    <property type="match status" value="1"/>
</dbReference>
<accession>A0A0M0JDX2</accession>
<evidence type="ECO:0000256" key="2">
    <source>
        <dbReference type="ARBA" id="ARBA00022980"/>
    </source>
</evidence>
<dbReference type="GO" id="GO:0003729">
    <property type="term" value="F:mRNA binding"/>
    <property type="evidence" value="ECO:0007669"/>
    <property type="project" value="UniProtKB-ARBA"/>
</dbReference>
<evidence type="ECO:0000313" key="8">
    <source>
        <dbReference type="EMBL" id="KOO24428.1"/>
    </source>
</evidence>
<comment type="similarity">
    <text evidence="1">Belongs to the bacterial ribosomal protein bS1 family.</text>
</comment>
<dbReference type="GO" id="GO:0006412">
    <property type="term" value="P:translation"/>
    <property type="evidence" value="ECO:0007669"/>
    <property type="project" value="TreeGrafter"/>
</dbReference>
<dbReference type="Proteomes" id="UP000037460">
    <property type="component" value="Unassembled WGS sequence"/>
</dbReference>
<feature type="domain" description="FAS1" evidence="7">
    <location>
        <begin position="70"/>
        <end position="204"/>
    </location>
</feature>
<dbReference type="InterPro" id="IPR003029">
    <property type="entry name" value="S1_domain"/>
</dbReference>
<evidence type="ECO:0000256" key="1">
    <source>
        <dbReference type="ARBA" id="ARBA00006767"/>
    </source>
</evidence>
<dbReference type="SMART" id="SM00316">
    <property type="entry name" value="S1"/>
    <property type="match status" value="2"/>
</dbReference>
<comment type="function">
    <text evidence="4">Associates with the EF-Tu.GDP complex and induces the exchange of GDP to GTP. It remains bound to the aminoacyl-tRNA.EF-Tu.GTP complex up to the GTP hydrolysis stage on the ribosome.</text>
</comment>
<dbReference type="PANTHER" id="PTHR10724">
    <property type="entry name" value="30S RIBOSOMAL PROTEIN S1"/>
    <property type="match status" value="1"/>
</dbReference>
<dbReference type="GO" id="GO:1990904">
    <property type="term" value="C:ribonucleoprotein complex"/>
    <property type="evidence" value="ECO:0007669"/>
    <property type="project" value="UniProtKB-KW"/>
</dbReference>
<reference evidence="9" key="1">
    <citation type="journal article" date="2015" name="PLoS Genet.">
        <title>Genome Sequence and Transcriptome Analyses of Chrysochromulina tobin: Metabolic Tools for Enhanced Algal Fitness in the Prominent Order Prymnesiales (Haptophyceae).</title>
        <authorList>
            <person name="Hovde B.T."/>
            <person name="Deodato C.R."/>
            <person name="Hunsperger H.M."/>
            <person name="Ryken S.A."/>
            <person name="Yost W."/>
            <person name="Jha R.K."/>
            <person name="Patterson J."/>
            <person name="Monnat R.J. Jr."/>
            <person name="Barlow S.B."/>
            <person name="Starkenburg S.R."/>
            <person name="Cattolico R.A."/>
        </authorList>
    </citation>
    <scope>NUCLEOTIDE SEQUENCE</scope>
    <source>
        <strain evidence="9">CCMP291</strain>
    </source>
</reference>
<dbReference type="Pfam" id="PF00575">
    <property type="entry name" value="S1"/>
    <property type="match status" value="2"/>
</dbReference>
<comment type="caution">
    <text evidence="8">The sequence shown here is derived from an EMBL/GenBank/DDBJ whole genome shotgun (WGS) entry which is preliminary data.</text>
</comment>
<keyword evidence="3" id="KW-0687">Ribonucleoprotein</keyword>
<dbReference type="Gene3D" id="2.40.50.140">
    <property type="entry name" value="Nucleic acid-binding proteins"/>
    <property type="match status" value="2"/>
</dbReference>
<evidence type="ECO:0000259" key="7">
    <source>
        <dbReference type="PROSITE" id="PS50213"/>
    </source>
</evidence>
<dbReference type="AlphaFoldDB" id="A0A0M0JDX2"/>
<dbReference type="SUPFAM" id="SSF50249">
    <property type="entry name" value="Nucleic acid-binding proteins"/>
    <property type="match status" value="2"/>
</dbReference>
<keyword evidence="2" id="KW-0689">Ribosomal protein</keyword>
<proteinExistence type="inferred from homology"/>
<dbReference type="InterPro" id="IPR050437">
    <property type="entry name" value="Ribos_protein_bS1-like"/>
</dbReference>
<feature type="domain" description="S1 motif" evidence="6">
    <location>
        <begin position="281"/>
        <end position="350"/>
    </location>
</feature>
<evidence type="ECO:0000259" key="6">
    <source>
        <dbReference type="PROSITE" id="PS50126"/>
    </source>
</evidence>
<dbReference type="Pfam" id="PF02469">
    <property type="entry name" value="Fasciclin"/>
    <property type="match status" value="1"/>
</dbReference>
<dbReference type="FunFam" id="2.40.50.140:FF:000051">
    <property type="entry name" value="RNA-binding transcriptional accessory protein"/>
    <property type="match status" value="1"/>
</dbReference>
<dbReference type="GO" id="GO:0003735">
    <property type="term" value="F:structural constituent of ribosome"/>
    <property type="evidence" value="ECO:0007669"/>
    <property type="project" value="TreeGrafter"/>
</dbReference>
<dbReference type="PROSITE" id="PS50126">
    <property type="entry name" value="S1"/>
    <property type="match status" value="2"/>
</dbReference>